<reference evidence="3" key="1">
    <citation type="submission" date="2021-03" db="EMBL/GenBank/DDBJ databases">
        <title>Revisited historic fungal species revealed as producer of novel bioactive compounds through whole genome sequencing and comparative genomics.</title>
        <authorList>
            <person name="Vignolle G.A."/>
            <person name="Hochenegger N."/>
            <person name="Mach R.L."/>
            <person name="Mach-Aigner A.R."/>
            <person name="Javad Rahimi M."/>
            <person name="Salim K.A."/>
            <person name="Chan C.M."/>
            <person name="Lim L.B.L."/>
            <person name="Cai F."/>
            <person name="Druzhinina I.S."/>
            <person name="U'Ren J.M."/>
            <person name="Derntl C."/>
        </authorList>
    </citation>
    <scope>NUCLEOTIDE SEQUENCE</scope>
    <source>
        <strain evidence="3">TUCIM 5799</strain>
    </source>
</reference>
<protein>
    <recommendedName>
        <fullName evidence="2">Ubiquitin 3 binding protein But2 C-terminal domain-containing protein</fullName>
    </recommendedName>
</protein>
<dbReference type="Pfam" id="PF09792">
    <property type="entry name" value="But2"/>
    <property type="match status" value="1"/>
</dbReference>
<dbReference type="AlphaFoldDB" id="A0A9Q0AL05"/>
<gene>
    <name evidence="3" type="ORF">JX265_007661</name>
</gene>
<dbReference type="InterPro" id="IPR018620">
    <property type="entry name" value="Ubiquitin3-bd_protein_But2_C"/>
</dbReference>
<feature type="domain" description="Ubiquitin 3 binding protein But2 C-terminal" evidence="2">
    <location>
        <begin position="39"/>
        <end position="184"/>
    </location>
</feature>
<keyword evidence="4" id="KW-1185">Reference proteome</keyword>
<comment type="caution">
    <text evidence="3">The sequence shown here is derived from an EMBL/GenBank/DDBJ whole genome shotgun (WGS) entry which is preliminary data.</text>
</comment>
<dbReference type="Proteomes" id="UP000829685">
    <property type="component" value="Unassembled WGS sequence"/>
</dbReference>
<sequence>MPEMATSFTLTSKRPLSPTSWTRSERDGCPRSLTPGEFEFPHYITQISAAHPDTAYGPSYFGKFTPNDVSSIFSFDIPASRADANCTLEFLFPRQDQLRTSSFTYSGGGSFFFTGYDIGSCPGPDTTFNNQPRPGPFPPFPPVHMEPGFAYTIDIGPCYVSAGTCVSGLTSTNDSYFEFFQDYDECPIGVYTSYSYGLPCEPPFC</sequence>
<feature type="region of interest" description="Disordered" evidence="1">
    <location>
        <begin position="1"/>
        <end position="28"/>
    </location>
</feature>
<dbReference type="PANTHER" id="PTHR39613">
    <property type="entry name" value="ANCHORED CELL WALL PROTEIN, PUTATIVE (AFU_ORTHOLOGUE AFUA_4G08960)-RELATED"/>
    <property type="match status" value="1"/>
</dbReference>
<organism evidence="3 4">
    <name type="scientific">Neoarthrinium moseri</name>
    <dbReference type="NCBI Taxonomy" id="1658444"/>
    <lineage>
        <taxon>Eukaryota</taxon>
        <taxon>Fungi</taxon>
        <taxon>Dikarya</taxon>
        <taxon>Ascomycota</taxon>
        <taxon>Pezizomycotina</taxon>
        <taxon>Sordariomycetes</taxon>
        <taxon>Xylariomycetidae</taxon>
        <taxon>Amphisphaeriales</taxon>
        <taxon>Apiosporaceae</taxon>
        <taxon>Neoarthrinium</taxon>
    </lineage>
</organism>
<evidence type="ECO:0000313" key="4">
    <source>
        <dbReference type="Proteomes" id="UP000829685"/>
    </source>
</evidence>
<dbReference type="EMBL" id="JAFIMR010000019">
    <property type="protein sequence ID" value="KAI1867085.1"/>
    <property type="molecule type" value="Genomic_DNA"/>
</dbReference>
<proteinExistence type="predicted"/>
<feature type="compositionally biased region" description="Polar residues" evidence="1">
    <location>
        <begin position="1"/>
        <end position="22"/>
    </location>
</feature>
<dbReference type="PANTHER" id="PTHR39613:SF1">
    <property type="entry name" value="ANCHORED CELL WALL PROTEIN, PUTATIVE (AFU_ORTHOLOGUE AFUA_4G08960)-RELATED"/>
    <property type="match status" value="1"/>
</dbReference>
<evidence type="ECO:0000313" key="3">
    <source>
        <dbReference type="EMBL" id="KAI1867085.1"/>
    </source>
</evidence>
<evidence type="ECO:0000259" key="2">
    <source>
        <dbReference type="Pfam" id="PF09792"/>
    </source>
</evidence>
<accession>A0A9Q0AL05</accession>
<name>A0A9Q0AL05_9PEZI</name>
<evidence type="ECO:0000256" key="1">
    <source>
        <dbReference type="SAM" id="MobiDB-lite"/>
    </source>
</evidence>